<dbReference type="RefSeq" id="WP_002444798.1">
    <property type="nucleotide sequence ID" value="NC_017910.1"/>
</dbReference>
<organism evidence="2 3">
    <name type="scientific">Shimwellia blattae (strain ATCC 29907 / DSM 4481 / JCM 1650 / NBRC 105725 / CDC 9005-74)</name>
    <name type="common">Escherichia blattae</name>
    <dbReference type="NCBI Taxonomy" id="630626"/>
    <lineage>
        <taxon>Bacteria</taxon>
        <taxon>Pseudomonadati</taxon>
        <taxon>Pseudomonadota</taxon>
        <taxon>Gammaproteobacteria</taxon>
        <taxon>Enterobacterales</taxon>
        <taxon>Enterobacteriaceae</taxon>
        <taxon>Shimwellia</taxon>
    </lineage>
</organism>
<dbReference type="OrthoDB" id="6561867at2"/>
<keyword evidence="1" id="KW-1133">Transmembrane helix</keyword>
<evidence type="ECO:0000256" key="1">
    <source>
        <dbReference type="SAM" id="Phobius"/>
    </source>
</evidence>
<keyword evidence="3" id="KW-1185">Reference proteome</keyword>
<keyword evidence="1" id="KW-0812">Transmembrane</keyword>
<dbReference type="PANTHER" id="PTHR40278">
    <property type="entry name" value="DNA UTILIZATION PROTEIN HOFN"/>
    <property type="match status" value="1"/>
</dbReference>
<feature type="transmembrane region" description="Helical" evidence="1">
    <location>
        <begin position="21"/>
        <end position="41"/>
    </location>
</feature>
<name>I2B4B7_SHIBC</name>
<dbReference type="AlphaFoldDB" id="I2B4B7"/>
<sequence>MTPLVNMLPWRHRRRQAQMRTGAMLMLPGPAIAAVFCSLLWQEGLLARQQLAATGQAHQQRVAEIALRLERCLQQQAEQQQLLQRRQRQVAAREAGLAWQQRLTRLSGAMPDPAWLLALEARGSSVRLSGQSTTLEGVRQLEQRLPGVGFSHYRMGAITRTDQGLWQFNVRLVWEALSTAGGGPHAPAG</sequence>
<dbReference type="STRING" id="630626.EBL_c02360"/>
<dbReference type="eggNOG" id="COG3166">
    <property type="taxonomic scope" value="Bacteria"/>
</dbReference>
<dbReference type="HOGENOM" id="CLU_081304_2_0_6"/>
<accession>I2B4B7</accession>
<evidence type="ECO:0000313" key="3">
    <source>
        <dbReference type="Proteomes" id="UP000001955"/>
    </source>
</evidence>
<dbReference type="InterPro" id="IPR007813">
    <property type="entry name" value="PilN"/>
</dbReference>
<dbReference type="KEGG" id="ebt:EBL_c02360"/>
<dbReference type="EMBL" id="CP001560">
    <property type="protein sequence ID" value="AFJ45371.1"/>
    <property type="molecule type" value="Genomic_DNA"/>
</dbReference>
<proteinExistence type="predicted"/>
<gene>
    <name evidence="2" type="primary">yrfC</name>
    <name evidence="2" type="ordered locus">EBL_c02360</name>
</gene>
<dbReference type="InterPro" id="IPR052534">
    <property type="entry name" value="Extracell_DNA_Util/SecSys_Comp"/>
</dbReference>
<keyword evidence="1" id="KW-0472">Membrane</keyword>
<evidence type="ECO:0000313" key="2">
    <source>
        <dbReference type="EMBL" id="AFJ45371.1"/>
    </source>
</evidence>
<dbReference type="Proteomes" id="UP000001955">
    <property type="component" value="Chromosome"/>
</dbReference>
<dbReference type="PANTHER" id="PTHR40278:SF1">
    <property type="entry name" value="DNA UTILIZATION PROTEIN HOFN"/>
    <property type="match status" value="1"/>
</dbReference>
<protein>
    <submittedName>
        <fullName evidence="2">Conserved hypothetical membrane protein</fullName>
    </submittedName>
</protein>
<reference evidence="2 3" key="1">
    <citation type="journal article" date="2012" name="J. Bacteriol.">
        <title>Complete genome sequence of the B12-producing Shimwellia blattae strain DSM 4481, isolated from a cockroach.</title>
        <authorList>
            <person name="Brzuszkiewicz E."/>
            <person name="Waschkowitz T."/>
            <person name="Wiezer A."/>
            <person name="Daniel R."/>
        </authorList>
    </citation>
    <scope>NUCLEOTIDE SEQUENCE [LARGE SCALE GENOMIC DNA]</scope>
    <source>
        <strain evidence="3">ATCC 29907 / DSM 4481 / JCM 1650 / NBRC 105725 / CDC 9005-74</strain>
    </source>
</reference>
<accession>K6VL60</accession>
<dbReference type="Pfam" id="PF05137">
    <property type="entry name" value="PilN"/>
    <property type="match status" value="1"/>
</dbReference>